<dbReference type="SUPFAM" id="SSF63712">
    <property type="entry name" value="Nicotinic receptor ligand binding domain-like"/>
    <property type="match status" value="1"/>
</dbReference>
<dbReference type="Gene3D" id="2.70.170.10">
    <property type="entry name" value="Neurotransmitter-gated ion-channel ligand-binding domain"/>
    <property type="match status" value="1"/>
</dbReference>
<dbReference type="GO" id="GO:0016020">
    <property type="term" value="C:membrane"/>
    <property type="evidence" value="ECO:0007669"/>
    <property type="project" value="InterPro"/>
</dbReference>
<dbReference type="PROSITE" id="PS51670">
    <property type="entry name" value="SHKT"/>
    <property type="match status" value="1"/>
</dbReference>
<dbReference type="SMART" id="SM00254">
    <property type="entry name" value="ShKT"/>
    <property type="match status" value="1"/>
</dbReference>
<dbReference type="Pfam" id="PF01549">
    <property type="entry name" value="ShK"/>
    <property type="match status" value="1"/>
</dbReference>
<dbReference type="Proteomes" id="UP000030758">
    <property type="component" value="Unassembled WGS sequence"/>
</dbReference>
<dbReference type="CDD" id="cd18989">
    <property type="entry name" value="LGIC_ECD_cation"/>
    <property type="match status" value="1"/>
</dbReference>
<reference evidence="5 7" key="1">
    <citation type="journal article" date="2014" name="Nat. Genet.">
        <title>Genome and transcriptome of the porcine whipworm Trichuris suis.</title>
        <authorList>
            <person name="Jex A.R."/>
            <person name="Nejsum P."/>
            <person name="Schwarz E.M."/>
            <person name="Hu L."/>
            <person name="Young N.D."/>
            <person name="Hall R.S."/>
            <person name="Korhonen P.K."/>
            <person name="Liao S."/>
            <person name="Thamsborg S."/>
            <person name="Xia J."/>
            <person name="Xu P."/>
            <person name="Wang S."/>
            <person name="Scheerlinck J.P."/>
            <person name="Hofmann A."/>
            <person name="Sternberg P.W."/>
            <person name="Wang J."/>
            <person name="Gasser R.B."/>
        </authorList>
    </citation>
    <scope>NUCLEOTIDE SEQUENCE [LARGE SCALE GENOMIC DNA]</scope>
    <source>
        <strain evidence="6">DCEP-RM93F</strain>
        <strain evidence="5">DCEP-RM93M</strain>
    </source>
</reference>
<keyword evidence="2" id="KW-0472">Membrane</keyword>
<proteinExistence type="predicted"/>
<feature type="transmembrane region" description="Helical" evidence="2">
    <location>
        <begin position="445"/>
        <end position="464"/>
    </location>
</feature>
<feature type="chain" id="PRO_5010405294" description="ShKT domain-containing protein" evidence="3">
    <location>
        <begin position="19"/>
        <end position="465"/>
    </location>
</feature>
<feature type="transmembrane region" description="Helical" evidence="2">
    <location>
        <begin position="292"/>
        <end position="315"/>
    </location>
</feature>
<dbReference type="Pfam" id="PF02931">
    <property type="entry name" value="Neur_chan_LBD"/>
    <property type="match status" value="1"/>
</dbReference>
<sequence length="465" mass="52408">MWLPKIIPFICIVMPAMTASTGGRIEFYNQNTNAAGCVDHSTKCSFWASRGECFANPGWMMRNCRHSCQACQGGENAWALRNKLMSQYNSSSEESKSAVGLVQIDSVSISHVEIDEQDQTMKIFGTLLMVWNDSRVEWDRKEWGISWLNLVWSQIWTPRLVSIKAPPTRLPSDFSNKAVALHYSGQVYAWTDFNLYTFVALDYSRFPYDQQTGCFRLGDHRDFTLQFDIAPQAKEMMQKSLEKLRPAGWNVKSSDIYVEKQTQQMIAMDTDATVDVAASVLDICVSLRRDTAYAALIYLAPSFATALITVVSLLVHRQWNKIVLLVTSLALQLLFINSLESKLPPASGRTPLFVKFCSCNMAVTSLVLLLELFLCSMESVRTAIPPPRWIMLPANRFCHMLPTLLAPPETANKLTEDARVDNIVDLSSPSTSGNLWLPVIRTARFFAFASVVVFYVLLFMATFAF</sequence>
<evidence type="ECO:0000259" key="4">
    <source>
        <dbReference type="PROSITE" id="PS51670"/>
    </source>
</evidence>
<dbReference type="PANTHER" id="PTHR18945">
    <property type="entry name" value="NEUROTRANSMITTER GATED ION CHANNEL"/>
    <property type="match status" value="1"/>
</dbReference>
<dbReference type="Proteomes" id="UP000030764">
    <property type="component" value="Unassembled WGS sequence"/>
</dbReference>
<keyword evidence="1" id="KW-1015">Disulfide bond</keyword>
<dbReference type="EMBL" id="KL363189">
    <property type="protein sequence ID" value="KFD57389.1"/>
    <property type="molecule type" value="Genomic_DNA"/>
</dbReference>
<dbReference type="InterPro" id="IPR006201">
    <property type="entry name" value="Neur_channel"/>
</dbReference>
<keyword evidence="2" id="KW-1133">Transmembrane helix</keyword>
<feature type="transmembrane region" description="Helical" evidence="2">
    <location>
        <begin position="352"/>
        <end position="374"/>
    </location>
</feature>
<dbReference type="InterPro" id="IPR006202">
    <property type="entry name" value="Neur_chan_lig-bd"/>
</dbReference>
<keyword evidence="3" id="KW-0732">Signal</keyword>
<evidence type="ECO:0000313" key="5">
    <source>
        <dbReference type="EMBL" id="KFD57389.1"/>
    </source>
</evidence>
<feature type="disulfide bond" evidence="1">
    <location>
        <begin position="37"/>
        <end position="71"/>
    </location>
</feature>
<dbReference type="GO" id="GO:0004888">
    <property type="term" value="F:transmembrane signaling receptor activity"/>
    <property type="evidence" value="ECO:0007669"/>
    <property type="project" value="InterPro"/>
</dbReference>
<evidence type="ECO:0000256" key="1">
    <source>
        <dbReference type="PROSITE-ProRule" id="PRU01005"/>
    </source>
</evidence>
<organism evidence="5 7">
    <name type="scientific">Trichuris suis</name>
    <name type="common">pig whipworm</name>
    <dbReference type="NCBI Taxonomy" id="68888"/>
    <lineage>
        <taxon>Eukaryota</taxon>
        <taxon>Metazoa</taxon>
        <taxon>Ecdysozoa</taxon>
        <taxon>Nematoda</taxon>
        <taxon>Enoplea</taxon>
        <taxon>Dorylaimia</taxon>
        <taxon>Trichinellida</taxon>
        <taxon>Trichuridae</taxon>
        <taxon>Trichuris</taxon>
    </lineage>
</organism>
<protein>
    <recommendedName>
        <fullName evidence="4">ShKT domain-containing protein</fullName>
    </recommendedName>
</protein>
<feature type="domain" description="ShKT" evidence="4">
    <location>
        <begin position="37"/>
        <end position="71"/>
    </location>
</feature>
<feature type="signal peptide" evidence="3">
    <location>
        <begin position="1"/>
        <end position="18"/>
    </location>
</feature>
<dbReference type="Gene3D" id="1.20.58.390">
    <property type="entry name" value="Neurotransmitter-gated ion-channel transmembrane domain"/>
    <property type="match status" value="1"/>
</dbReference>
<comment type="caution">
    <text evidence="1">Lacks conserved residue(s) required for the propagation of feature annotation.</text>
</comment>
<accession>A0A085MJJ3</accession>
<dbReference type="InterPro" id="IPR036734">
    <property type="entry name" value="Neur_chan_lig-bd_sf"/>
</dbReference>
<evidence type="ECO:0000256" key="3">
    <source>
        <dbReference type="SAM" id="SignalP"/>
    </source>
</evidence>
<gene>
    <name evidence="5" type="ORF">M513_01900</name>
    <name evidence="6" type="ORF">M514_01900</name>
</gene>
<name>A0A085MJJ3_9BILA</name>
<evidence type="ECO:0000256" key="2">
    <source>
        <dbReference type="SAM" id="Phobius"/>
    </source>
</evidence>
<dbReference type="InterPro" id="IPR038050">
    <property type="entry name" value="Neuro_actylchol_rec"/>
</dbReference>
<feature type="transmembrane region" description="Helical" evidence="2">
    <location>
        <begin position="322"/>
        <end position="340"/>
    </location>
</feature>
<dbReference type="EMBL" id="KL367476">
    <property type="protein sequence ID" value="KFD72781.1"/>
    <property type="molecule type" value="Genomic_DNA"/>
</dbReference>
<evidence type="ECO:0000313" key="6">
    <source>
        <dbReference type="EMBL" id="KFD72781.1"/>
    </source>
</evidence>
<keyword evidence="7" id="KW-1185">Reference proteome</keyword>
<keyword evidence="2" id="KW-0812">Transmembrane</keyword>
<dbReference type="GO" id="GO:0005230">
    <property type="term" value="F:extracellular ligand-gated monoatomic ion channel activity"/>
    <property type="evidence" value="ECO:0007669"/>
    <property type="project" value="InterPro"/>
</dbReference>
<dbReference type="AlphaFoldDB" id="A0A085MJJ3"/>
<dbReference type="InterPro" id="IPR003582">
    <property type="entry name" value="ShKT_dom"/>
</dbReference>
<evidence type="ECO:0000313" key="7">
    <source>
        <dbReference type="Proteomes" id="UP000030764"/>
    </source>
</evidence>